<keyword evidence="9" id="KW-1185">Reference proteome</keyword>
<evidence type="ECO:0000256" key="5">
    <source>
        <dbReference type="PIRNR" id="PIRNR000898"/>
    </source>
</evidence>
<feature type="binding site" evidence="6">
    <location>
        <position position="71"/>
    </location>
    <ligand>
        <name>Fe cation</name>
        <dbReference type="ChEBI" id="CHEBI:24875"/>
        <label>2</label>
    </ligand>
</feature>
<dbReference type="InterPro" id="IPR051558">
    <property type="entry name" value="Metallophosphoesterase_PAP"/>
</dbReference>
<dbReference type="RefSeq" id="WP_113987958.1">
    <property type="nucleotide sequence ID" value="NZ_QLST01000002.1"/>
</dbReference>
<proteinExistence type="predicted"/>
<dbReference type="InterPro" id="IPR029052">
    <property type="entry name" value="Metallo-depent_PP-like"/>
</dbReference>
<sequence>MKHFIYLFVLLLNIQITNAQKNSQKTLKDSENFIVLGDFGRFGEYNQKEVANQMAKTAIEIDLDFVVSVGDNFYPYGVQSTQDPHFEKSFENVYHHFDLQCDWYLGLGNHDYSGNIQAQIDYSNVSRRWHMPSQYFEQIIELKGGKKIQLIFIDTNPFIKSYYENNDEKGQNVKKQDTIAQKKWLIETLSKKDEAITWKIVVGHHPMYSGGKRLKSQDTKDIENLLTPIFNEFKVDAYLCGHEHDLQIIKSKNCYTTQFLSGAGSEVRPTGNREGTIYAISIPGFMTFSVNTEKMLVHLINESGTVLYAHEINKK</sequence>
<feature type="binding site" evidence="6">
    <location>
        <position position="204"/>
    </location>
    <ligand>
        <name>Fe cation</name>
        <dbReference type="ChEBI" id="CHEBI:24875"/>
        <label>2</label>
    </ligand>
</feature>
<evidence type="ECO:0000313" key="8">
    <source>
        <dbReference type="EMBL" id="RBA29476.1"/>
    </source>
</evidence>
<feature type="binding site" evidence="6">
    <location>
        <position position="74"/>
    </location>
    <ligand>
        <name>Fe cation</name>
        <dbReference type="ChEBI" id="CHEBI:24875"/>
        <label>1</label>
    </ligand>
</feature>
<dbReference type="Gene3D" id="3.60.21.10">
    <property type="match status" value="1"/>
</dbReference>
<evidence type="ECO:0000256" key="6">
    <source>
        <dbReference type="PIRSR" id="PIRSR000898-1"/>
    </source>
</evidence>
<evidence type="ECO:0000256" key="4">
    <source>
        <dbReference type="ARBA" id="ARBA00022801"/>
    </source>
</evidence>
<organism evidence="8 9">
    <name type="scientific">Flavobacterium tibetense</name>
    <dbReference type="NCBI Taxonomy" id="2233533"/>
    <lineage>
        <taxon>Bacteria</taxon>
        <taxon>Pseudomonadati</taxon>
        <taxon>Bacteroidota</taxon>
        <taxon>Flavobacteriia</taxon>
        <taxon>Flavobacteriales</taxon>
        <taxon>Flavobacteriaceae</taxon>
        <taxon>Flavobacterium</taxon>
    </lineage>
</organism>
<keyword evidence="4 5" id="KW-0378">Hydrolase</keyword>
<evidence type="ECO:0000256" key="2">
    <source>
        <dbReference type="ARBA" id="ARBA00012646"/>
    </source>
</evidence>
<name>A0A365P4G2_9FLAO</name>
<comment type="caution">
    <text evidence="8">The sequence shown here is derived from an EMBL/GenBank/DDBJ whole genome shotgun (WGS) entry which is preliminary data.</text>
</comment>
<dbReference type="PANTHER" id="PTHR10161:SF14">
    <property type="entry name" value="TARTRATE-RESISTANT ACID PHOSPHATASE TYPE 5"/>
    <property type="match status" value="1"/>
</dbReference>
<feature type="binding site" evidence="6">
    <location>
        <position position="242"/>
    </location>
    <ligand>
        <name>Fe cation</name>
        <dbReference type="ChEBI" id="CHEBI:24875"/>
        <label>2</label>
    </ligand>
</feature>
<feature type="binding site" evidence="6">
    <location>
        <position position="109"/>
    </location>
    <ligand>
        <name>Fe cation</name>
        <dbReference type="ChEBI" id="CHEBI:24875"/>
        <label>2</label>
    </ligand>
</feature>
<dbReference type="OrthoDB" id="9809781at2"/>
<feature type="binding site" evidence="6">
    <location>
        <position position="244"/>
    </location>
    <ligand>
        <name>Fe cation</name>
        <dbReference type="ChEBI" id="CHEBI:24875"/>
        <label>1</label>
    </ligand>
</feature>
<dbReference type="PANTHER" id="PTHR10161">
    <property type="entry name" value="TARTRATE-RESISTANT ACID PHOSPHATASE TYPE 5"/>
    <property type="match status" value="1"/>
</dbReference>
<evidence type="ECO:0000256" key="3">
    <source>
        <dbReference type="ARBA" id="ARBA00022729"/>
    </source>
</evidence>
<feature type="domain" description="Calcineurin-like phosphoesterase" evidence="7">
    <location>
        <begin position="33"/>
        <end position="245"/>
    </location>
</feature>
<accession>A0A365P4G2</accession>
<dbReference type="Proteomes" id="UP000253319">
    <property type="component" value="Unassembled WGS sequence"/>
</dbReference>
<keyword evidence="6" id="KW-0479">Metal-binding</keyword>
<dbReference type="PIRSF" id="PIRSF000898">
    <property type="entry name" value="Acid_Ptase_5"/>
    <property type="match status" value="1"/>
</dbReference>
<comment type="catalytic activity">
    <reaction evidence="1 5">
        <text>a phosphate monoester + H2O = an alcohol + phosphate</text>
        <dbReference type="Rhea" id="RHEA:15017"/>
        <dbReference type="ChEBI" id="CHEBI:15377"/>
        <dbReference type="ChEBI" id="CHEBI:30879"/>
        <dbReference type="ChEBI" id="CHEBI:43474"/>
        <dbReference type="ChEBI" id="CHEBI:67140"/>
        <dbReference type="EC" id="3.1.3.2"/>
    </reaction>
</comment>
<evidence type="ECO:0000313" key="9">
    <source>
        <dbReference type="Proteomes" id="UP000253319"/>
    </source>
</evidence>
<dbReference type="AlphaFoldDB" id="A0A365P4G2"/>
<dbReference type="SUPFAM" id="SSF56300">
    <property type="entry name" value="Metallo-dependent phosphatases"/>
    <property type="match status" value="1"/>
</dbReference>
<feature type="binding site" evidence="6">
    <location>
        <position position="71"/>
    </location>
    <ligand>
        <name>Fe cation</name>
        <dbReference type="ChEBI" id="CHEBI:24875"/>
        <label>1</label>
    </ligand>
</feature>
<reference evidence="8 9" key="1">
    <citation type="submission" date="2018-06" db="EMBL/GenBank/DDBJ databases">
        <title>Flavobacterium tibetense sp. nov., isolated from a wetland YonghuCo on Tibetan Plateau.</title>
        <authorList>
            <person name="Xing P."/>
            <person name="Phurbu D."/>
            <person name="Lu H."/>
        </authorList>
    </citation>
    <scope>NUCLEOTIDE SEQUENCE [LARGE SCALE GENOMIC DNA]</scope>
    <source>
        <strain evidence="8 9">YH5</strain>
    </source>
</reference>
<dbReference type="EC" id="3.1.3.2" evidence="2 5"/>
<comment type="cofactor">
    <cofactor evidence="6">
        <name>Fe cation</name>
        <dbReference type="ChEBI" id="CHEBI:24875"/>
    </cofactor>
    <text evidence="6">Binds 2 iron ions per subunit.</text>
</comment>
<dbReference type="GO" id="GO:0046872">
    <property type="term" value="F:metal ion binding"/>
    <property type="evidence" value="ECO:0007669"/>
    <property type="project" value="UniProtKB-KW"/>
</dbReference>
<dbReference type="InterPro" id="IPR024927">
    <property type="entry name" value="Acid_PPase"/>
</dbReference>
<keyword evidence="5 6" id="KW-0408">Iron</keyword>
<evidence type="ECO:0000259" key="7">
    <source>
        <dbReference type="Pfam" id="PF00149"/>
    </source>
</evidence>
<protein>
    <recommendedName>
        <fullName evidence="2 5">acid phosphatase</fullName>
        <ecNumber evidence="2 5">3.1.3.2</ecNumber>
    </recommendedName>
</protein>
<dbReference type="Pfam" id="PF00149">
    <property type="entry name" value="Metallophos"/>
    <property type="match status" value="1"/>
</dbReference>
<dbReference type="InterPro" id="IPR004843">
    <property type="entry name" value="Calcineurin-like_PHP"/>
</dbReference>
<feature type="binding site" evidence="6">
    <location>
        <position position="38"/>
    </location>
    <ligand>
        <name>Fe cation</name>
        <dbReference type="ChEBI" id="CHEBI:24875"/>
        <label>1</label>
    </ligand>
</feature>
<keyword evidence="3" id="KW-0732">Signal</keyword>
<gene>
    <name evidence="8" type="ORF">DPN68_02190</name>
</gene>
<evidence type="ECO:0000256" key="1">
    <source>
        <dbReference type="ARBA" id="ARBA00000032"/>
    </source>
</evidence>
<dbReference type="GO" id="GO:0003993">
    <property type="term" value="F:acid phosphatase activity"/>
    <property type="evidence" value="ECO:0007669"/>
    <property type="project" value="UniProtKB-UniRule"/>
</dbReference>
<dbReference type="EMBL" id="QLST01000002">
    <property type="protein sequence ID" value="RBA29476.1"/>
    <property type="molecule type" value="Genomic_DNA"/>
</dbReference>